<feature type="chain" id="PRO_5017392328" evidence="2">
    <location>
        <begin position="20"/>
        <end position="230"/>
    </location>
</feature>
<keyword evidence="2" id="KW-0732">Signal</keyword>
<dbReference type="Gramene" id="rna10803">
    <property type="protein sequence ID" value="RHN74696.1"/>
    <property type="gene ID" value="gene10803"/>
</dbReference>
<evidence type="ECO:0000313" key="3">
    <source>
        <dbReference type="EMBL" id="RHN74696.1"/>
    </source>
</evidence>
<sequence>MCVCVFFFFFFNLFCKDMAREEDEQHRLIRDARMHKGKEASIASARREKVDQNLCVPKARKRRDPRLVGEDSQSQMGYSSQEEEEAEDEEVADDEEVPHDVVADYLDAYNIVPEGESEPQTRRRRRVPLIPPCPVVGPPFPGGPETTILLSDYARHVVIPLWVNHHNMWHYGEYNCINAGRKVRELNMPEKGLRWFWDPVEASDLHGLIYTGYSDVTHAMICALCERWHT</sequence>
<name>A0A396J8V2_MEDTR</name>
<reference evidence="3" key="1">
    <citation type="journal article" date="2018" name="Nat. Plants">
        <title>Whole-genome landscape of Medicago truncatula symbiotic genes.</title>
        <authorList>
            <person name="Pecrix Y."/>
            <person name="Gamas P."/>
            <person name="Carrere S."/>
        </authorList>
    </citation>
    <scope>NUCLEOTIDE SEQUENCE</scope>
    <source>
        <tissue evidence="3">Leaves</tissue>
    </source>
</reference>
<dbReference type="AlphaFoldDB" id="A0A396J8V2"/>
<comment type="caution">
    <text evidence="3">The sequence shown here is derived from an EMBL/GenBank/DDBJ whole genome shotgun (WGS) entry which is preliminary data.</text>
</comment>
<feature type="signal peptide" evidence="2">
    <location>
        <begin position="1"/>
        <end position="19"/>
    </location>
</feature>
<accession>A0A396J8V2</accession>
<dbReference type="EMBL" id="PSQE01000002">
    <property type="protein sequence ID" value="RHN74696.1"/>
    <property type="molecule type" value="Genomic_DNA"/>
</dbReference>
<feature type="compositionally biased region" description="Polar residues" evidence="1">
    <location>
        <begin position="71"/>
        <end position="80"/>
    </location>
</feature>
<organism evidence="3">
    <name type="scientific">Medicago truncatula</name>
    <name type="common">Barrel medic</name>
    <name type="synonym">Medicago tribuloides</name>
    <dbReference type="NCBI Taxonomy" id="3880"/>
    <lineage>
        <taxon>Eukaryota</taxon>
        <taxon>Viridiplantae</taxon>
        <taxon>Streptophyta</taxon>
        <taxon>Embryophyta</taxon>
        <taxon>Tracheophyta</taxon>
        <taxon>Spermatophyta</taxon>
        <taxon>Magnoliopsida</taxon>
        <taxon>eudicotyledons</taxon>
        <taxon>Gunneridae</taxon>
        <taxon>Pentapetalae</taxon>
        <taxon>rosids</taxon>
        <taxon>fabids</taxon>
        <taxon>Fabales</taxon>
        <taxon>Fabaceae</taxon>
        <taxon>Papilionoideae</taxon>
        <taxon>50 kb inversion clade</taxon>
        <taxon>NPAAA clade</taxon>
        <taxon>Hologalegina</taxon>
        <taxon>IRL clade</taxon>
        <taxon>Trifolieae</taxon>
        <taxon>Medicago</taxon>
    </lineage>
</organism>
<proteinExistence type="predicted"/>
<dbReference type="Proteomes" id="UP000265566">
    <property type="component" value="Chromosome 2"/>
</dbReference>
<feature type="compositionally biased region" description="Acidic residues" evidence="1">
    <location>
        <begin position="81"/>
        <end position="97"/>
    </location>
</feature>
<evidence type="ECO:0000256" key="2">
    <source>
        <dbReference type="SAM" id="SignalP"/>
    </source>
</evidence>
<gene>
    <name evidence="3" type="ORF">MtrunA17_Chr2g0313131</name>
</gene>
<feature type="region of interest" description="Disordered" evidence="1">
    <location>
        <begin position="61"/>
        <end position="97"/>
    </location>
</feature>
<protein>
    <submittedName>
        <fullName evidence="3">Uncharacterized protein</fullName>
    </submittedName>
</protein>
<evidence type="ECO:0000256" key="1">
    <source>
        <dbReference type="SAM" id="MobiDB-lite"/>
    </source>
</evidence>